<dbReference type="InterPro" id="IPR052158">
    <property type="entry name" value="INH-QAR"/>
</dbReference>
<dbReference type="Proteomes" id="UP000094094">
    <property type="component" value="Chromosome"/>
</dbReference>
<gene>
    <name evidence="2" type="ORF">SL103_18905</name>
</gene>
<reference evidence="2 3" key="1">
    <citation type="submission" date="2016-09" db="EMBL/GenBank/DDBJ databases">
        <title>Complete genome sequencing of Streptomyces lydicus 103 and metabolic pathways analysis of antibiotic biosynthesis.</title>
        <authorList>
            <person name="Jia N."/>
            <person name="Ding M.-Z."/>
            <person name="Gao F."/>
            <person name="Yuan Y.-J."/>
        </authorList>
    </citation>
    <scope>NUCLEOTIDE SEQUENCE [LARGE SCALE GENOMIC DNA]</scope>
    <source>
        <strain evidence="2 3">103</strain>
    </source>
</reference>
<dbReference type="CDD" id="cd03139">
    <property type="entry name" value="GATase1_PfpI_2"/>
    <property type="match status" value="1"/>
</dbReference>
<dbReference type="KEGG" id="slc:SL103_18905"/>
<dbReference type="EMBL" id="CP017157">
    <property type="protein sequence ID" value="AOP48022.1"/>
    <property type="molecule type" value="Genomic_DNA"/>
</dbReference>
<evidence type="ECO:0000313" key="2">
    <source>
        <dbReference type="EMBL" id="AOP48022.1"/>
    </source>
</evidence>
<dbReference type="PANTHER" id="PTHR43130:SF3">
    <property type="entry name" value="HTH-TYPE TRANSCRIPTIONAL REGULATOR RV1931C"/>
    <property type="match status" value="1"/>
</dbReference>
<accession>A0A1D7VMR6</accession>
<evidence type="ECO:0000259" key="1">
    <source>
        <dbReference type="Pfam" id="PF01965"/>
    </source>
</evidence>
<dbReference type="PANTHER" id="PTHR43130">
    <property type="entry name" value="ARAC-FAMILY TRANSCRIPTIONAL REGULATOR"/>
    <property type="match status" value="1"/>
</dbReference>
<dbReference type="Gene3D" id="3.40.50.880">
    <property type="match status" value="1"/>
</dbReference>
<sequence length="199" mass="20702">MGAGIWRAAGSCRIARWEREEQDFVGPRDVLGHAERVGGPVQTALVRPSAPGKVTCFFGTEVMVPAVWEPADSDVLIVPGGGDQLIHDSEVLQSLVRAQEAGVTVAGVCTGVMVLSAAGLTRGRPCTTHHLAKAELAAQGGTVVDARVVDDGNLVTAGGVTSGIDLALWLITRECGASLASSVASVMEFEQRGVVWRST</sequence>
<protein>
    <recommendedName>
        <fullName evidence="1">DJ-1/PfpI domain-containing protein</fullName>
    </recommendedName>
</protein>
<proteinExistence type="predicted"/>
<dbReference type="RefSeq" id="WP_069570158.1">
    <property type="nucleotide sequence ID" value="NZ_CP017157.1"/>
</dbReference>
<keyword evidence="3" id="KW-1185">Reference proteome</keyword>
<dbReference type="AlphaFoldDB" id="A0A1D7VMR6"/>
<feature type="domain" description="DJ-1/PfpI" evidence="1">
    <location>
        <begin position="19"/>
        <end position="171"/>
    </location>
</feature>
<dbReference type="InterPro" id="IPR002818">
    <property type="entry name" value="DJ-1/PfpI"/>
</dbReference>
<dbReference type="Pfam" id="PF01965">
    <property type="entry name" value="DJ-1_PfpI"/>
    <property type="match status" value="1"/>
</dbReference>
<organism evidence="2 3">
    <name type="scientific">Streptomyces lydicus</name>
    <dbReference type="NCBI Taxonomy" id="47763"/>
    <lineage>
        <taxon>Bacteria</taxon>
        <taxon>Bacillati</taxon>
        <taxon>Actinomycetota</taxon>
        <taxon>Actinomycetes</taxon>
        <taxon>Kitasatosporales</taxon>
        <taxon>Streptomycetaceae</taxon>
        <taxon>Streptomyces</taxon>
    </lineage>
</organism>
<name>A0A1D7VMR6_9ACTN</name>
<dbReference type="SUPFAM" id="SSF52317">
    <property type="entry name" value="Class I glutamine amidotransferase-like"/>
    <property type="match status" value="1"/>
</dbReference>
<dbReference type="InterPro" id="IPR029062">
    <property type="entry name" value="Class_I_gatase-like"/>
</dbReference>
<evidence type="ECO:0000313" key="3">
    <source>
        <dbReference type="Proteomes" id="UP000094094"/>
    </source>
</evidence>